<name>A0A060HZL3_RHIET</name>
<evidence type="ECO:0000313" key="4">
    <source>
        <dbReference type="Proteomes" id="UP000027180"/>
    </source>
</evidence>
<dbReference type="EMBL" id="CP006986">
    <property type="protein sequence ID" value="AIC27012.1"/>
    <property type="molecule type" value="Genomic_DNA"/>
</dbReference>
<dbReference type="AlphaFoldDB" id="A0A060HZL3"/>
<accession>A0A060HZL3</accession>
<feature type="transmembrane region" description="Helical" evidence="1">
    <location>
        <begin position="77"/>
        <end position="94"/>
    </location>
</feature>
<evidence type="ECO:0000313" key="3">
    <source>
        <dbReference type="EMBL" id="AIC27012.1"/>
    </source>
</evidence>
<evidence type="ECO:0000256" key="1">
    <source>
        <dbReference type="SAM" id="Phobius"/>
    </source>
</evidence>
<dbReference type="OrthoDB" id="8377518at2"/>
<keyword evidence="1" id="KW-0812">Transmembrane</keyword>
<sequence length="112" mass="12467">MKWAALKSNQGRAAYNAETGDLRVKFSGSAAVRHADIPPHVYQNLLETNDPHFYYQYYIAPSRVSPARRGPISMVSYGLKLVLLLAACSLLMATDLDPGHDVIFEESQLRSN</sequence>
<organism evidence="3 4">
    <name type="scientific">Rhizobium etli bv. mimosae str. IE4771</name>
    <dbReference type="NCBI Taxonomy" id="1432050"/>
    <lineage>
        <taxon>Bacteria</taxon>
        <taxon>Pseudomonadati</taxon>
        <taxon>Pseudomonadota</taxon>
        <taxon>Alphaproteobacteria</taxon>
        <taxon>Hyphomicrobiales</taxon>
        <taxon>Rhizobiaceae</taxon>
        <taxon>Rhizobium/Agrobacterium group</taxon>
        <taxon>Rhizobium</taxon>
    </lineage>
</organism>
<dbReference type="RefSeq" id="WP_009995503.1">
    <property type="nucleotide sequence ID" value="NZ_CP006986.1"/>
</dbReference>
<dbReference type="HOGENOM" id="CLU_2143795_0_0_5"/>
<keyword evidence="1" id="KW-1133">Transmembrane helix</keyword>
<dbReference type="KEGG" id="rei:IE4771_CH01889"/>
<dbReference type="InterPro" id="IPR025309">
    <property type="entry name" value="KTSC_dom"/>
</dbReference>
<dbReference type="Proteomes" id="UP000027180">
    <property type="component" value="Chromosome"/>
</dbReference>
<evidence type="ECO:0000259" key="2">
    <source>
        <dbReference type="Pfam" id="PF13619"/>
    </source>
</evidence>
<protein>
    <submittedName>
        <fullName evidence="3">KTSC domain-containing protein</fullName>
    </submittedName>
</protein>
<proteinExistence type="predicted"/>
<dbReference type="Pfam" id="PF13619">
    <property type="entry name" value="KTSC"/>
    <property type="match status" value="1"/>
</dbReference>
<feature type="domain" description="KTSC" evidence="2">
    <location>
        <begin position="13"/>
        <end position="61"/>
    </location>
</feature>
<keyword evidence="1" id="KW-0472">Membrane</keyword>
<gene>
    <name evidence="3" type="ORF">IE4771_CH01889</name>
</gene>
<reference evidence="3 4" key="1">
    <citation type="submission" date="2013-12" db="EMBL/GenBank/DDBJ databases">
        <title>Complete genome sequence of Rhizobium etli bv. mimosae IE4771.</title>
        <authorList>
            <person name="Bustos P."/>
            <person name="Santamaria R.I."/>
            <person name="Lozano L."/>
            <person name="Ormeno-Orrillo E."/>
            <person name="Rogel M.A."/>
            <person name="Romero D."/>
            <person name="Cevallos M.A."/>
            <person name="Martinez-Romero E."/>
            <person name="Gonzalez V."/>
        </authorList>
    </citation>
    <scope>NUCLEOTIDE SEQUENCE [LARGE SCALE GENOMIC DNA]</scope>
    <source>
        <strain evidence="3 4">IE4771</strain>
    </source>
</reference>